<sequence length="86" mass="10103">MLQLRHPEKRQVQADEIRQWLVDYVKTGEITLQELVMISDNFSLDDNDVDTQSYIEGQIAKMSIDDLLNAIYQLFDIYIVEIPENN</sequence>
<evidence type="ECO:0000313" key="2">
    <source>
        <dbReference type="Proteomes" id="UP001525890"/>
    </source>
</evidence>
<reference evidence="1 2" key="1">
    <citation type="journal article" date="2022" name="Front. Microbiol.">
        <title>High genomic differentiation and limited gene flow indicate recent cryptic speciation within the genus Laspinema (cyanobacteria).</title>
        <authorList>
            <person name="Stanojkovic A."/>
            <person name="Skoupy S."/>
            <person name="Skaloud P."/>
            <person name="Dvorak P."/>
        </authorList>
    </citation>
    <scope>NUCLEOTIDE SEQUENCE [LARGE SCALE GENOMIC DNA]</scope>
    <source>
        <strain evidence="1 2">D2a</strain>
    </source>
</reference>
<dbReference type="Proteomes" id="UP001525890">
    <property type="component" value="Unassembled WGS sequence"/>
</dbReference>
<accession>A0ABT2MKW8</accession>
<dbReference type="EMBL" id="JAMXFF010000002">
    <property type="protein sequence ID" value="MCT7965132.1"/>
    <property type="molecule type" value="Genomic_DNA"/>
</dbReference>
<gene>
    <name evidence="1" type="ORF">NG799_02135</name>
</gene>
<proteinExistence type="predicted"/>
<organism evidence="1 2">
    <name type="scientific">Laspinema palackyanum D2a</name>
    <dbReference type="NCBI Taxonomy" id="2953684"/>
    <lineage>
        <taxon>Bacteria</taxon>
        <taxon>Bacillati</taxon>
        <taxon>Cyanobacteriota</taxon>
        <taxon>Cyanophyceae</taxon>
        <taxon>Oscillatoriophycideae</taxon>
        <taxon>Oscillatoriales</taxon>
        <taxon>Laspinemataceae</taxon>
        <taxon>Laspinema</taxon>
        <taxon>Laspinema palackyanum</taxon>
    </lineage>
</organism>
<keyword evidence="2" id="KW-1185">Reference proteome</keyword>
<protein>
    <recommendedName>
        <fullName evidence="3">XRE family transcriptional regulator</fullName>
    </recommendedName>
</protein>
<dbReference type="RefSeq" id="WP_261235026.1">
    <property type="nucleotide sequence ID" value="NZ_JAMXFF010000002.1"/>
</dbReference>
<evidence type="ECO:0000313" key="1">
    <source>
        <dbReference type="EMBL" id="MCT7965132.1"/>
    </source>
</evidence>
<name>A0ABT2MKW8_9CYAN</name>
<evidence type="ECO:0008006" key="3">
    <source>
        <dbReference type="Google" id="ProtNLM"/>
    </source>
</evidence>
<comment type="caution">
    <text evidence="1">The sequence shown here is derived from an EMBL/GenBank/DDBJ whole genome shotgun (WGS) entry which is preliminary data.</text>
</comment>